<feature type="compositionally biased region" description="Low complexity" evidence="1">
    <location>
        <begin position="86"/>
        <end position="97"/>
    </location>
</feature>
<dbReference type="EMBL" id="BMWE01000019">
    <property type="protein sequence ID" value="GGY41699.1"/>
    <property type="molecule type" value="Genomic_DNA"/>
</dbReference>
<keyword evidence="3" id="KW-1185">Reference proteome</keyword>
<protein>
    <submittedName>
        <fullName evidence="2">Uncharacterized protein</fullName>
    </submittedName>
</protein>
<evidence type="ECO:0000256" key="1">
    <source>
        <dbReference type="SAM" id="MobiDB-lite"/>
    </source>
</evidence>
<dbReference type="Proteomes" id="UP000653308">
    <property type="component" value="Unassembled WGS sequence"/>
</dbReference>
<gene>
    <name evidence="2" type="ORF">GCM10010384_55840</name>
</gene>
<organism evidence="2 3">
    <name type="scientific">Streptomyces djakartensis</name>
    <dbReference type="NCBI Taxonomy" id="68193"/>
    <lineage>
        <taxon>Bacteria</taxon>
        <taxon>Bacillati</taxon>
        <taxon>Actinomycetota</taxon>
        <taxon>Actinomycetes</taxon>
        <taxon>Kitasatosporales</taxon>
        <taxon>Streptomycetaceae</taxon>
        <taxon>Streptomyces</taxon>
    </lineage>
</organism>
<feature type="region of interest" description="Disordered" evidence="1">
    <location>
        <begin position="31"/>
        <end position="97"/>
    </location>
</feature>
<comment type="caution">
    <text evidence="2">The sequence shown here is derived from an EMBL/GenBank/DDBJ whole genome shotgun (WGS) entry which is preliminary data.</text>
</comment>
<evidence type="ECO:0000313" key="3">
    <source>
        <dbReference type="Proteomes" id="UP000653308"/>
    </source>
</evidence>
<accession>A0ABQ3ABS3</accession>
<name>A0ABQ3ABS3_9ACTN</name>
<evidence type="ECO:0000313" key="2">
    <source>
        <dbReference type="EMBL" id="GGY41699.1"/>
    </source>
</evidence>
<sequence length="97" mass="9658">MALAVGEDLSVVARSGTGTGYVRHMRGLLRLGPAAGRGGTASSRPAGRGGTARVPGEADQSRTPGSRAGRGAENAENEPGPRRGGVRAVGPVGLSLR</sequence>
<reference evidence="3" key="1">
    <citation type="journal article" date="2019" name="Int. J. Syst. Evol. Microbiol.">
        <title>The Global Catalogue of Microorganisms (GCM) 10K type strain sequencing project: providing services to taxonomists for standard genome sequencing and annotation.</title>
        <authorList>
            <consortium name="The Broad Institute Genomics Platform"/>
            <consortium name="The Broad Institute Genome Sequencing Center for Infectious Disease"/>
            <person name="Wu L."/>
            <person name="Ma J."/>
        </authorList>
    </citation>
    <scope>NUCLEOTIDE SEQUENCE [LARGE SCALE GENOMIC DNA]</scope>
    <source>
        <strain evidence="3">JCM 4957</strain>
    </source>
</reference>
<proteinExistence type="predicted"/>